<evidence type="ECO:0000256" key="11">
    <source>
        <dbReference type="RuleBase" id="RU364115"/>
    </source>
</evidence>
<feature type="domain" description="Helicase ATP-binding" evidence="12">
    <location>
        <begin position="292"/>
        <end position="468"/>
    </location>
</feature>
<dbReference type="Pfam" id="PF18766">
    <property type="entry name" value="SWI2_SNF2"/>
    <property type="match status" value="1"/>
</dbReference>
<dbReference type="InterPro" id="IPR021810">
    <property type="entry name" value="T1RH-like_C"/>
</dbReference>
<keyword evidence="7 13" id="KW-0255">Endonuclease</keyword>
<dbReference type="PANTHER" id="PTHR30195:SF15">
    <property type="entry name" value="TYPE I RESTRICTION ENZYME HINDI ENDONUCLEASE SUBUNIT"/>
    <property type="match status" value="1"/>
</dbReference>
<dbReference type="Pfam" id="PF22679">
    <property type="entry name" value="T1R_D3-like"/>
    <property type="match status" value="1"/>
</dbReference>
<dbReference type="InterPro" id="IPR007409">
    <property type="entry name" value="Restrct_endonuc_type1_HsdR_N"/>
</dbReference>
<keyword evidence="9 11" id="KW-0067">ATP-binding</keyword>
<dbReference type="InterPro" id="IPR055180">
    <property type="entry name" value="HsdR_RecA-like_helicase_dom_2"/>
</dbReference>
<evidence type="ECO:0000256" key="2">
    <source>
        <dbReference type="ARBA" id="ARBA00008598"/>
    </source>
</evidence>
<evidence type="ECO:0000256" key="4">
    <source>
        <dbReference type="ARBA" id="ARBA00022722"/>
    </source>
</evidence>
<proteinExistence type="inferred from homology"/>
<dbReference type="Pfam" id="PF04313">
    <property type="entry name" value="HSDR_N"/>
    <property type="match status" value="1"/>
</dbReference>
<evidence type="ECO:0000256" key="5">
    <source>
        <dbReference type="ARBA" id="ARBA00022741"/>
    </source>
</evidence>
<evidence type="ECO:0000256" key="10">
    <source>
        <dbReference type="ARBA" id="ARBA00023125"/>
    </source>
</evidence>
<keyword evidence="10 11" id="KW-0238">DNA-binding</keyword>
<evidence type="ECO:0000256" key="3">
    <source>
        <dbReference type="ARBA" id="ARBA00011296"/>
    </source>
</evidence>
<sequence length="769" mass="86055">MNTILNEDQIEQMTLEIFGELGWTVKHGAQISRDADLYAPLPDGATTSAERDFGDVVLRGRLEQKIREINPWLPSEKLDEVLRKITRTHGANDIDNNRQFHHLLTEGVDTEYRDGGEVKTRKVFFVDFQQPENNDFLAVNQLTVIQDGVNKRPDIVLFVNGLPLGVIELKNAADATADLSAAYNQIQTYRAKISNLFRFNELCVISDGLDAKIGTFSAPENRFTAWKTINGEEIQRSVQIDTLTRGVFEKSRVLDIIKNFIVFERDDTNYIKKLAAYHQYWVVNKALATTTQAIAGDHRAGVVWHTQGSGKSLSMVFYAGKLIATSELHNPTLVIVTDRNDLDGQLYSTFHNCADLLRQTPVQATSRADLKDKLNREAGGVIFTTIQKFEESNEAISGRSNIIVIADEAHRSQYGLKARVGRDGEVAYGAAKYMRDTLPNASYIGFTGTPIELDDRSTPAVFGDYIDIYDVARAVEDGATVPIYYESRLVDLGFDDETKKWMDEEVDALFEDVEMSKSEQLKAEFAQKEAIVGNRERVKLIARDIVEHFEKREEVFAGKGMIVAMSRQIAASLYEKIIALRPDWHSDEVTSGALKCVITGASSDPANLQKHIRSKPDRVIVEKRFKDPKSDLKLVIVCDMWLTGFDVPPLHTMYLDKPLKMHNLMQAIARVNRVYPDKVGGLVVDYLGVAGALRDAMAVYAKSGGTGTQTVDVEAAVVEMNRRVEVVRDLFHGFDYAAFFTGSAGKKLEIMLDAEEFILGKVEDGEARV</sequence>
<evidence type="ECO:0000313" key="14">
    <source>
        <dbReference type="Proteomes" id="UP000269352"/>
    </source>
</evidence>
<comment type="function">
    <text evidence="11">Subunit R is required for both nuclease and ATPase activities, but not for modification.</text>
</comment>
<dbReference type="SUPFAM" id="SSF52540">
    <property type="entry name" value="P-loop containing nucleoside triphosphate hydrolases"/>
    <property type="match status" value="2"/>
</dbReference>
<keyword evidence="14" id="KW-1185">Reference proteome</keyword>
<comment type="similarity">
    <text evidence="2 11">Belongs to the HsdR family.</text>
</comment>
<comment type="caution">
    <text evidence="13">The sequence shown here is derived from an EMBL/GenBank/DDBJ whole genome shotgun (WGS) entry which is preliminary data.</text>
</comment>
<dbReference type="CDD" id="cd22332">
    <property type="entry name" value="HsdR_N"/>
    <property type="match status" value="1"/>
</dbReference>
<keyword evidence="5 11" id="KW-0547">Nucleotide-binding</keyword>
<evidence type="ECO:0000313" key="13">
    <source>
        <dbReference type="EMBL" id="GBR72947.1"/>
    </source>
</evidence>
<keyword evidence="4" id="KW-0540">Nuclease</keyword>
<accession>A0A388T8J7</accession>
<keyword evidence="8 11" id="KW-0378">Hydrolase</keyword>
<dbReference type="Pfam" id="PF11867">
    <property type="entry name" value="T1RH-like_C"/>
    <property type="match status" value="1"/>
</dbReference>
<dbReference type="GO" id="GO:0009035">
    <property type="term" value="F:type I site-specific deoxyribonuclease activity"/>
    <property type="evidence" value="ECO:0007669"/>
    <property type="project" value="UniProtKB-EC"/>
</dbReference>
<dbReference type="Gene3D" id="3.40.50.300">
    <property type="entry name" value="P-loop containing nucleotide triphosphate hydrolases"/>
    <property type="match status" value="2"/>
</dbReference>
<dbReference type="Gene3D" id="3.90.1570.50">
    <property type="match status" value="1"/>
</dbReference>
<evidence type="ECO:0000259" key="12">
    <source>
        <dbReference type="PROSITE" id="PS51192"/>
    </source>
</evidence>
<dbReference type="PANTHER" id="PTHR30195">
    <property type="entry name" value="TYPE I SITE-SPECIFIC DEOXYRIBONUCLEASE PROTEIN SUBUNIT M AND R"/>
    <property type="match status" value="1"/>
</dbReference>
<name>A0A388T8J7_TERA1</name>
<dbReference type="NCBIfam" id="TIGR00348">
    <property type="entry name" value="hsdR"/>
    <property type="match status" value="1"/>
</dbReference>
<evidence type="ECO:0000256" key="9">
    <source>
        <dbReference type="ARBA" id="ARBA00022840"/>
    </source>
</evidence>
<dbReference type="CDD" id="cd18030">
    <property type="entry name" value="DEXHc_RE_I_HsdR"/>
    <property type="match status" value="1"/>
</dbReference>
<dbReference type="InterPro" id="IPR051268">
    <property type="entry name" value="Type-I_R_enzyme_R_subunit"/>
</dbReference>
<dbReference type="SMART" id="SM00487">
    <property type="entry name" value="DEXDc"/>
    <property type="match status" value="1"/>
</dbReference>
<gene>
    <name evidence="13" type="primary">hsdR</name>
    <name evidence="13" type="ORF">NO1_0403</name>
</gene>
<dbReference type="PROSITE" id="PS51192">
    <property type="entry name" value="HELICASE_ATP_BIND_1"/>
    <property type="match status" value="1"/>
</dbReference>
<dbReference type="EMBL" id="BGZN01000004">
    <property type="protein sequence ID" value="GBR72947.1"/>
    <property type="molecule type" value="Genomic_DNA"/>
</dbReference>
<dbReference type="InterPro" id="IPR004473">
    <property type="entry name" value="Restrct_endonuc_typeI_HsdR"/>
</dbReference>
<dbReference type="AlphaFoldDB" id="A0A388T8J7"/>
<protein>
    <recommendedName>
        <fullName evidence="11">Type I restriction enzyme endonuclease subunit</fullName>
        <shortName evidence="11">R protein</shortName>
        <ecNumber evidence="11">3.1.21.3</ecNumber>
    </recommendedName>
</protein>
<dbReference type="GO" id="GO:0003677">
    <property type="term" value="F:DNA binding"/>
    <property type="evidence" value="ECO:0007669"/>
    <property type="project" value="UniProtKB-KW"/>
</dbReference>
<evidence type="ECO:0000256" key="7">
    <source>
        <dbReference type="ARBA" id="ARBA00022759"/>
    </source>
</evidence>
<keyword evidence="6 11" id="KW-0680">Restriction system</keyword>
<dbReference type="CDD" id="cd18800">
    <property type="entry name" value="SF2_C_EcoR124I-like"/>
    <property type="match status" value="1"/>
</dbReference>
<dbReference type="InterPro" id="IPR027417">
    <property type="entry name" value="P-loop_NTPase"/>
</dbReference>
<dbReference type="GO" id="GO:0005524">
    <property type="term" value="F:ATP binding"/>
    <property type="evidence" value="ECO:0007669"/>
    <property type="project" value="UniProtKB-KW"/>
</dbReference>
<evidence type="ECO:0000256" key="1">
    <source>
        <dbReference type="ARBA" id="ARBA00000851"/>
    </source>
</evidence>
<evidence type="ECO:0000256" key="8">
    <source>
        <dbReference type="ARBA" id="ARBA00022801"/>
    </source>
</evidence>
<comment type="subunit">
    <text evidence="3 11">The type I restriction/modification system is composed of three polypeptides R, M and S.</text>
</comment>
<dbReference type="InterPro" id="IPR014001">
    <property type="entry name" value="Helicase_ATP-bd"/>
</dbReference>
<dbReference type="EC" id="3.1.21.3" evidence="11"/>
<reference evidence="13 14" key="1">
    <citation type="journal article" date="2019" name="ISME J.">
        <title>Genome analyses of uncultured TG2/ZB3 bacteria in 'Margulisbacteria' specifically attached to ectosymbiotic spirochetes of protists in the termite gut.</title>
        <authorList>
            <person name="Utami Y.D."/>
            <person name="Kuwahara H."/>
            <person name="Igai K."/>
            <person name="Murakami T."/>
            <person name="Sugaya K."/>
            <person name="Morikawa T."/>
            <person name="Nagura Y."/>
            <person name="Yuki M."/>
            <person name="Deevong P."/>
            <person name="Inoue T."/>
            <person name="Kihara K."/>
            <person name="Lo N."/>
            <person name="Yamada A."/>
            <person name="Ohkuma M."/>
            <person name="Hongoh Y."/>
        </authorList>
    </citation>
    <scope>NUCLEOTIDE SEQUENCE [LARGE SCALE GENOMIC DNA]</scope>
    <source>
        <strain evidence="13">NkOx7-01</strain>
    </source>
</reference>
<organism evidence="13 14">
    <name type="scientific">Termititenax aidoneus</name>
    <dbReference type="NCBI Taxonomy" id="2218524"/>
    <lineage>
        <taxon>Bacteria</taxon>
        <taxon>Bacillati</taxon>
        <taxon>Candidatus Margulisiibacteriota</taxon>
        <taxon>Candidatus Termititenacia</taxon>
        <taxon>Candidatus Termititenacales</taxon>
        <taxon>Candidatus Termititenacaceae</taxon>
        <taxon>Candidatus Termititenax</taxon>
    </lineage>
</organism>
<comment type="catalytic activity">
    <reaction evidence="1 11">
        <text>Endonucleolytic cleavage of DNA to give random double-stranded fragments with terminal 5'-phosphates, ATP is simultaneously hydrolyzed.</text>
        <dbReference type="EC" id="3.1.21.3"/>
    </reaction>
</comment>
<evidence type="ECO:0000256" key="6">
    <source>
        <dbReference type="ARBA" id="ARBA00022747"/>
    </source>
</evidence>
<dbReference type="GO" id="GO:0009307">
    <property type="term" value="P:DNA restriction-modification system"/>
    <property type="evidence" value="ECO:0007669"/>
    <property type="project" value="UniProtKB-KW"/>
</dbReference>
<dbReference type="Proteomes" id="UP000269352">
    <property type="component" value="Unassembled WGS sequence"/>
</dbReference>
<dbReference type="InterPro" id="IPR040980">
    <property type="entry name" value="SWI2_SNF2"/>
</dbReference>